<keyword evidence="6" id="KW-1185">Reference proteome</keyword>
<dbReference type="PRINTS" id="PR01006">
    <property type="entry name" value="FLGHOOKFLIE"/>
</dbReference>
<evidence type="ECO:0000256" key="2">
    <source>
        <dbReference type="ARBA" id="ARBA00009272"/>
    </source>
</evidence>
<evidence type="ECO:0000256" key="4">
    <source>
        <dbReference type="HAMAP-Rule" id="MF_00724"/>
    </source>
</evidence>
<name>A0A396RWW1_9SPHN</name>
<keyword evidence="5" id="KW-0969">Cilium</keyword>
<accession>A0A396RWW1</accession>
<proteinExistence type="inferred from homology"/>
<dbReference type="OrthoDB" id="9812413at2"/>
<dbReference type="EMBL" id="QWLV01000001">
    <property type="protein sequence ID" value="RHW18963.1"/>
    <property type="molecule type" value="Genomic_DNA"/>
</dbReference>
<gene>
    <name evidence="4" type="primary">fliE</name>
    <name evidence="5" type="ORF">D1610_02165</name>
</gene>
<dbReference type="GO" id="GO:0005198">
    <property type="term" value="F:structural molecule activity"/>
    <property type="evidence" value="ECO:0007669"/>
    <property type="project" value="InterPro"/>
</dbReference>
<dbReference type="Pfam" id="PF02049">
    <property type="entry name" value="FliE"/>
    <property type="match status" value="1"/>
</dbReference>
<protein>
    <recommendedName>
        <fullName evidence="4">Flagellar hook-basal body complex protein FliE</fullName>
    </recommendedName>
</protein>
<reference evidence="5 6" key="1">
    <citation type="submission" date="2018-08" db="EMBL/GenBank/DDBJ databases">
        <title>The multiple taxonomic identification of Sphingomonas gilva.</title>
        <authorList>
            <person name="Zhu D."/>
            <person name="Zheng S."/>
        </authorList>
    </citation>
    <scope>NUCLEOTIDE SEQUENCE [LARGE SCALE GENOMIC DNA]</scope>
    <source>
        <strain evidence="5 6">ZDH117</strain>
    </source>
</reference>
<dbReference type="InterPro" id="IPR001624">
    <property type="entry name" value="FliE"/>
</dbReference>
<dbReference type="PANTHER" id="PTHR34653:SF1">
    <property type="entry name" value="FLAGELLAR HOOK-BASAL BODY COMPLEX PROTEIN FLIE"/>
    <property type="match status" value="1"/>
</dbReference>
<keyword evidence="5" id="KW-0966">Cell projection</keyword>
<dbReference type="HAMAP" id="MF_00724">
    <property type="entry name" value="FliE"/>
    <property type="match status" value="1"/>
</dbReference>
<comment type="caution">
    <text evidence="5">The sequence shown here is derived from an EMBL/GenBank/DDBJ whole genome shotgun (WGS) entry which is preliminary data.</text>
</comment>
<organism evidence="5 6">
    <name type="scientific">Sphingomonas gilva</name>
    <dbReference type="NCBI Taxonomy" id="2305907"/>
    <lineage>
        <taxon>Bacteria</taxon>
        <taxon>Pseudomonadati</taxon>
        <taxon>Pseudomonadota</taxon>
        <taxon>Alphaproteobacteria</taxon>
        <taxon>Sphingomonadales</taxon>
        <taxon>Sphingomonadaceae</taxon>
        <taxon>Sphingomonas</taxon>
    </lineage>
</organism>
<dbReference type="PANTHER" id="PTHR34653">
    <property type="match status" value="1"/>
</dbReference>
<sequence>MTGSEYVALQPHINPAPQAPSASFGDMIMQGLQRVDARIDKADALVRQFAVDDTVPVHQVTMALEEARLAVELAMQVRTRLVEGYRELMNMQI</sequence>
<dbReference type="AlphaFoldDB" id="A0A396RWW1"/>
<dbReference type="GO" id="GO:0071973">
    <property type="term" value="P:bacterial-type flagellum-dependent cell motility"/>
    <property type="evidence" value="ECO:0007669"/>
    <property type="project" value="InterPro"/>
</dbReference>
<evidence type="ECO:0000313" key="6">
    <source>
        <dbReference type="Proteomes" id="UP000266693"/>
    </source>
</evidence>
<dbReference type="Proteomes" id="UP000266693">
    <property type="component" value="Unassembled WGS sequence"/>
</dbReference>
<dbReference type="GO" id="GO:0009425">
    <property type="term" value="C:bacterial-type flagellum basal body"/>
    <property type="evidence" value="ECO:0007669"/>
    <property type="project" value="UniProtKB-SubCell"/>
</dbReference>
<evidence type="ECO:0000256" key="1">
    <source>
        <dbReference type="ARBA" id="ARBA00004117"/>
    </source>
</evidence>
<evidence type="ECO:0000256" key="3">
    <source>
        <dbReference type="ARBA" id="ARBA00023143"/>
    </source>
</evidence>
<comment type="similarity">
    <text evidence="2 4">Belongs to the FliE family.</text>
</comment>
<comment type="subcellular location">
    <subcellularLocation>
        <location evidence="1 4">Bacterial flagellum basal body</location>
    </subcellularLocation>
</comment>
<evidence type="ECO:0000313" key="5">
    <source>
        <dbReference type="EMBL" id="RHW18963.1"/>
    </source>
</evidence>
<dbReference type="GO" id="GO:0003774">
    <property type="term" value="F:cytoskeletal motor activity"/>
    <property type="evidence" value="ECO:0007669"/>
    <property type="project" value="InterPro"/>
</dbReference>
<keyword evidence="3 4" id="KW-0975">Bacterial flagellum</keyword>
<keyword evidence="5" id="KW-0282">Flagellum</keyword>